<name>A0ABQ9F7Q0_TEGGR</name>
<gene>
    <name evidence="3" type="ORF">KUTeg_009974</name>
</gene>
<feature type="compositionally biased region" description="Polar residues" evidence="2">
    <location>
        <begin position="541"/>
        <end position="608"/>
    </location>
</feature>
<comment type="caution">
    <text evidence="3">The sequence shown here is derived from an EMBL/GenBank/DDBJ whole genome shotgun (WGS) entry which is preliminary data.</text>
</comment>
<feature type="compositionally biased region" description="Polar residues" evidence="2">
    <location>
        <begin position="215"/>
        <end position="234"/>
    </location>
</feature>
<feature type="region of interest" description="Disordered" evidence="2">
    <location>
        <begin position="204"/>
        <end position="292"/>
    </location>
</feature>
<proteinExistence type="inferred from homology"/>
<feature type="compositionally biased region" description="Basic and acidic residues" evidence="2">
    <location>
        <begin position="410"/>
        <end position="430"/>
    </location>
</feature>
<feature type="compositionally biased region" description="Low complexity" evidence="2">
    <location>
        <begin position="261"/>
        <end position="270"/>
    </location>
</feature>
<feature type="compositionally biased region" description="Basic and acidic residues" evidence="2">
    <location>
        <begin position="374"/>
        <end position="384"/>
    </location>
</feature>
<dbReference type="InterPro" id="IPR029373">
    <property type="entry name" value="FAM216"/>
</dbReference>
<feature type="compositionally biased region" description="Basic and acidic residues" evidence="2">
    <location>
        <begin position="462"/>
        <end position="484"/>
    </location>
</feature>
<protein>
    <submittedName>
        <fullName evidence="3">Uncharacterized protein</fullName>
    </submittedName>
</protein>
<dbReference type="Pfam" id="PF15107">
    <property type="entry name" value="FAM216B"/>
    <property type="match status" value="1"/>
</dbReference>
<dbReference type="EMBL" id="JARBDR010000440">
    <property type="protein sequence ID" value="KAJ8312601.1"/>
    <property type="molecule type" value="Genomic_DNA"/>
</dbReference>
<evidence type="ECO:0000256" key="2">
    <source>
        <dbReference type="SAM" id="MobiDB-lite"/>
    </source>
</evidence>
<dbReference type="Proteomes" id="UP001217089">
    <property type="component" value="Unassembled WGS sequence"/>
</dbReference>
<evidence type="ECO:0000313" key="4">
    <source>
        <dbReference type="Proteomes" id="UP001217089"/>
    </source>
</evidence>
<evidence type="ECO:0000256" key="1">
    <source>
        <dbReference type="ARBA" id="ARBA00008615"/>
    </source>
</evidence>
<comment type="similarity">
    <text evidence="1">Belongs to the FAM216 family.</text>
</comment>
<feature type="region of interest" description="Disordered" evidence="2">
    <location>
        <begin position="361"/>
        <end position="623"/>
    </location>
</feature>
<reference evidence="3 4" key="1">
    <citation type="submission" date="2022-12" db="EMBL/GenBank/DDBJ databases">
        <title>Chromosome-level genome of Tegillarca granosa.</title>
        <authorList>
            <person name="Kim J."/>
        </authorList>
    </citation>
    <scope>NUCLEOTIDE SEQUENCE [LARGE SCALE GENOMIC DNA]</scope>
    <source>
        <strain evidence="3">Teg-2019</strain>
        <tissue evidence="3">Adductor muscle</tissue>
    </source>
</reference>
<accession>A0ABQ9F7Q0</accession>
<feature type="compositionally biased region" description="Basic and acidic residues" evidence="2">
    <location>
        <begin position="236"/>
        <end position="260"/>
    </location>
</feature>
<feature type="compositionally biased region" description="Basic and acidic residues" evidence="2">
    <location>
        <begin position="273"/>
        <end position="288"/>
    </location>
</feature>
<feature type="compositionally biased region" description="Basic and acidic residues" evidence="2">
    <location>
        <begin position="494"/>
        <end position="513"/>
    </location>
</feature>
<feature type="compositionally biased region" description="Low complexity" evidence="2">
    <location>
        <begin position="519"/>
        <end position="532"/>
    </location>
</feature>
<organism evidence="3 4">
    <name type="scientific">Tegillarca granosa</name>
    <name type="common">Malaysian cockle</name>
    <name type="synonym">Anadara granosa</name>
    <dbReference type="NCBI Taxonomy" id="220873"/>
    <lineage>
        <taxon>Eukaryota</taxon>
        <taxon>Metazoa</taxon>
        <taxon>Spiralia</taxon>
        <taxon>Lophotrochozoa</taxon>
        <taxon>Mollusca</taxon>
        <taxon>Bivalvia</taxon>
        <taxon>Autobranchia</taxon>
        <taxon>Pteriomorphia</taxon>
        <taxon>Arcoida</taxon>
        <taxon>Arcoidea</taxon>
        <taxon>Arcidae</taxon>
        <taxon>Tegillarca</taxon>
    </lineage>
</organism>
<sequence length="623" mass="70369">MLPWTIKNKVSVRDVFESRDESNCNFISITVNYGDLVIQKMKKIGSTPVNKEFHHHCYNSQSPYYEPESDAGLEWKNTKERPPIRFSDGSAVNPRHHTSCLVPSDPKAFKIGMAYRRSSERPFFPRSFRSDPLLVHPELTAGEKRYLSSIARIYSADHMKRLKQYQYNQLLLNEMEKGFYTMKEYEQYRRFIDAGRRRQYLQVRAASAPPRQEKASATSKSAGLTNLVTSSGRSSVKGDKSESTKSKSESTKSDSDKKASSDASTLSDSDTVADDRILSHREGVDRPKSRLGHSPRAVQNLLILFPLSVLDDPASISHVINADNVKTVFSACVNIGLCKDRVVSYSQHILNVARRKKNKISNDRYSSPYTSQSESEKTETEKTKTTTTTSSQSKNKKQNKRSQNTNKTQDTQKHTEQNSDEQKSENKSDNGTEIIKIPSDQSNKSQDDQGDMDESRGAAAEETTKKVPEESVKEDNSKAVKDTETSANQTDANTKLDSDTKSTKHDTSDDEPTHSSLYKTDTFTSDTQTSQQKTHDKSSQENTLTSQENALTTQEATNSSQDKTPDSQQTKSDGSSQEPPQKPHNYSSSFEEYTLSTDEQTYMFTKTNQVRRKYIQFSETDRL</sequence>
<evidence type="ECO:0000313" key="3">
    <source>
        <dbReference type="EMBL" id="KAJ8312601.1"/>
    </source>
</evidence>
<dbReference type="PANTHER" id="PTHR16476:SF4">
    <property type="entry name" value="PROTEIN FAM216A"/>
    <property type="match status" value="1"/>
</dbReference>
<dbReference type="PANTHER" id="PTHR16476">
    <property type="entry name" value="FAMILY WITH SEQUENCE SIMILARITY 216 MEMBER A"/>
    <property type="match status" value="1"/>
</dbReference>
<keyword evidence="4" id="KW-1185">Reference proteome</keyword>